<evidence type="ECO:0000313" key="2">
    <source>
        <dbReference type="EMBL" id="KIN09803.1"/>
    </source>
</evidence>
<dbReference type="STRING" id="50718.SU60_16770"/>
<comment type="caution">
    <text evidence="2">The sequence shown here is derived from an EMBL/GenBank/DDBJ whole genome shotgun (WGS) entry which is preliminary data.</text>
</comment>
<organism evidence="2 3">
    <name type="scientific">Vibrio mytili</name>
    <dbReference type="NCBI Taxonomy" id="50718"/>
    <lineage>
        <taxon>Bacteria</taxon>
        <taxon>Pseudomonadati</taxon>
        <taxon>Pseudomonadota</taxon>
        <taxon>Gammaproteobacteria</taxon>
        <taxon>Vibrionales</taxon>
        <taxon>Vibrionaceae</taxon>
        <taxon>Vibrio</taxon>
    </lineage>
</organism>
<evidence type="ECO:0000313" key="3">
    <source>
        <dbReference type="Proteomes" id="UP000031977"/>
    </source>
</evidence>
<keyword evidence="3" id="KW-1185">Reference proteome</keyword>
<dbReference type="Proteomes" id="UP000031977">
    <property type="component" value="Unassembled WGS sequence"/>
</dbReference>
<evidence type="ECO:0000256" key="1">
    <source>
        <dbReference type="SAM" id="Phobius"/>
    </source>
</evidence>
<keyword evidence="1" id="KW-1133">Transmembrane helix</keyword>
<reference evidence="2 3" key="1">
    <citation type="submission" date="2015-01" db="EMBL/GenBank/DDBJ databases">
        <title>Draft genome of Vibrio mytili type strain CAIM 528.</title>
        <authorList>
            <person name="Gonzalez-Castillo A."/>
            <person name="Gomez-Gil B."/>
            <person name="Enciso-Ibarra J."/>
        </authorList>
    </citation>
    <scope>NUCLEOTIDE SEQUENCE [LARGE SCALE GENOMIC DNA]</scope>
    <source>
        <strain evidence="2 3">CAIM 528</strain>
    </source>
</reference>
<keyword evidence="1" id="KW-0472">Membrane</keyword>
<dbReference type="EMBL" id="JXOK01000065">
    <property type="protein sequence ID" value="KIN09803.1"/>
    <property type="molecule type" value="Genomic_DNA"/>
</dbReference>
<name>A0A0C3E5Z7_9VIBR</name>
<keyword evidence="1" id="KW-0812">Transmembrane</keyword>
<dbReference type="RefSeq" id="WP_041156537.1">
    <property type="nucleotide sequence ID" value="NZ_CBCRVP010000015.1"/>
</dbReference>
<feature type="transmembrane region" description="Helical" evidence="1">
    <location>
        <begin position="12"/>
        <end position="30"/>
    </location>
</feature>
<dbReference type="AlphaFoldDB" id="A0A0C3E5Z7"/>
<accession>A0A0C3E5Z7</accession>
<dbReference type="OrthoDB" id="5917813at2"/>
<feature type="transmembrane region" description="Helical" evidence="1">
    <location>
        <begin position="42"/>
        <end position="63"/>
    </location>
</feature>
<gene>
    <name evidence="2" type="ORF">SU60_16770</name>
</gene>
<protein>
    <submittedName>
        <fullName evidence="2">Membrane protein</fullName>
    </submittedName>
</protein>
<proteinExistence type="predicted"/>
<sequence>MKKQSEKHEVNLIVVAIFSAFLLVFAHLILAKSFSHYVWVEYTAAVIPFVIFGLCFVGIRYAVKADQEESKTDSKV</sequence>